<evidence type="ECO:0000313" key="1">
    <source>
        <dbReference type="EMBL" id="KAG2203903.1"/>
    </source>
</evidence>
<dbReference type="Proteomes" id="UP000603453">
    <property type="component" value="Unassembled WGS sequence"/>
</dbReference>
<dbReference type="PANTHER" id="PTHR14187:SF5">
    <property type="entry name" value="HEAT SHOCK 70 KDA PROTEIN 12A"/>
    <property type="match status" value="1"/>
</dbReference>
<dbReference type="AlphaFoldDB" id="A0A8H7V599"/>
<dbReference type="OrthoDB" id="2963168at2759"/>
<comment type="caution">
    <text evidence="1">The sequence shown here is derived from an EMBL/GenBank/DDBJ whole genome shotgun (WGS) entry which is preliminary data.</text>
</comment>
<accession>A0A8H7V599</accession>
<dbReference type="Gene3D" id="3.30.420.40">
    <property type="match status" value="1"/>
</dbReference>
<dbReference type="PANTHER" id="PTHR14187">
    <property type="entry name" value="ALPHA KINASE/ELONGATION FACTOR 2 KINASE"/>
    <property type="match status" value="1"/>
</dbReference>
<evidence type="ECO:0000313" key="2">
    <source>
        <dbReference type="Proteomes" id="UP000603453"/>
    </source>
</evidence>
<feature type="non-terminal residue" evidence="1">
    <location>
        <position position="1"/>
    </location>
</feature>
<proteinExistence type="predicted"/>
<evidence type="ECO:0008006" key="3">
    <source>
        <dbReference type="Google" id="ProtNLM"/>
    </source>
</evidence>
<gene>
    <name evidence="1" type="ORF">INT47_007486</name>
</gene>
<reference evidence="1" key="1">
    <citation type="submission" date="2020-12" db="EMBL/GenBank/DDBJ databases">
        <title>Metabolic potential, ecology and presence of endohyphal bacteria is reflected in genomic diversity of Mucoromycotina.</title>
        <authorList>
            <person name="Muszewska A."/>
            <person name="Okrasinska A."/>
            <person name="Steczkiewicz K."/>
            <person name="Drgas O."/>
            <person name="Orlowska M."/>
            <person name="Perlinska-Lenart U."/>
            <person name="Aleksandrzak-Piekarczyk T."/>
            <person name="Szatraj K."/>
            <person name="Zielenkiewicz U."/>
            <person name="Pilsyk S."/>
            <person name="Malc E."/>
            <person name="Mieczkowski P."/>
            <person name="Kruszewska J.S."/>
            <person name="Biernat P."/>
            <person name="Pawlowska J."/>
        </authorList>
    </citation>
    <scope>NUCLEOTIDE SEQUENCE</scope>
    <source>
        <strain evidence="1">WA0000017839</strain>
    </source>
</reference>
<dbReference type="SUPFAM" id="SSF53067">
    <property type="entry name" value="Actin-like ATPase domain"/>
    <property type="match status" value="1"/>
</dbReference>
<protein>
    <recommendedName>
        <fullName evidence="3">Heat shock protein 70</fullName>
    </recommendedName>
</protein>
<keyword evidence="2" id="KW-1185">Reference proteome</keyword>
<dbReference type="InterPro" id="IPR043129">
    <property type="entry name" value="ATPase_NBD"/>
</dbReference>
<dbReference type="EMBL" id="JAEPRD010000048">
    <property type="protein sequence ID" value="KAG2203903.1"/>
    <property type="molecule type" value="Genomic_DNA"/>
</dbReference>
<name>A0A8H7V599_9FUNG</name>
<organism evidence="1 2">
    <name type="scientific">Mucor saturninus</name>
    <dbReference type="NCBI Taxonomy" id="64648"/>
    <lineage>
        <taxon>Eukaryota</taxon>
        <taxon>Fungi</taxon>
        <taxon>Fungi incertae sedis</taxon>
        <taxon>Mucoromycota</taxon>
        <taxon>Mucoromycotina</taxon>
        <taxon>Mucoromycetes</taxon>
        <taxon>Mucorales</taxon>
        <taxon>Mucorineae</taxon>
        <taxon>Mucoraceae</taxon>
        <taxon>Mucor</taxon>
    </lineage>
</organism>
<sequence length="233" mass="26058">STLDFGTTHSGCSYARPNDTVIQSIKTRWPMQQNDSFPKAPTLIVYNSKTKKMTKDKWGQAAKNHKLVKNEHLFGNFKLFLSPESVAKYYGEGNTDIADIKEKFTLNDATAVDVIGEYLKVFKKHVDDYIIKKEAEKKFFFLQSSLKLCYVITVPAMWDKTAKDTMVRAAIKGGLVEKGQHDNLLIITEPEAAALACEEHYKDIAKKDGTTFIVCDAGGGTARVKAIRAAQRI</sequence>